<keyword evidence="1" id="KW-0472">Membrane</keyword>
<organism evidence="2 3">
    <name type="scientific">Paraphoma chrysanthemicola</name>
    <dbReference type="NCBI Taxonomy" id="798071"/>
    <lineage>
        <taxon>Eukaryota</taxon>
        <taxon>Fungi</taxon>
        <taxon>Dikarya</taxon>
        <taxon>Ascomycota</taxon>
        <taxon>Pezizomycotina</taxon>
        <taxon>Dothideomycetes</taxon>
        <taxon>Pleosporomycetidae</taxon>
        <taxon>Pleosporales</taxon>
        <taxon>Pleosporineae</taxon>
        <taxon>Phaeosphaeriaceae</taxon>
        <taxon>Paraphoma</taxon>
    </lineage>
</organism>
<accession>A0A8K0R6C2</accession>
<evidence type="ECO:0000313" key="3">
    <source>
        <dbReference type="Proteomes" id="UP000813461"/>
    </source>
</evidence>
<proteinExistence type="predicted"/>
<dbReference type="OrthoDB" id="5428890at2759"/>
<keyword evidence="1" id="KW-1133">Transmembrane helix</keyword>
<feature type="transmembrane region" description="Helical" evidence="1">
    <location>
        <begin position="308"/>
        <end position="327"/>
    </location>
</feature>
<dbReference type="AlphaFoldDB" id="A0A8K0R6C2"/>
<protein>
    <submittedName>
        <fullName evidence="2">Uncharacterized protein</fullName>
    </submittedName>
</protein>
<dbReference type="EMBL" id="JAGMVJ010000010">
    <property type="protein sequence ID" value="KAH7086730.1"/>
    <property type="molecule type" value="Genomic_DNA"/>
</dbReference>
<keyword evidence="3" id="KW-1185">Reference proteome</keyword>
<sequence length="345" mass="40491">MDPYQVDLINSRDANSGAEKALIDALWPMAKDLRFEKHDWIPFSTYYVNQYEHSLQNQGQNIAVRKHGHIIDLCRLLLKNTTREQIRDRLLDGSIGFRASTTQVADNTIDLAARICFMVNVGSSVATITPGRTQLQWRDGEPRTFLRDRFTPQQMLSGVYVRFERTFTARSIDCIAGIRIRWTDNLADHLRMLDPDDKTIAVFHHASFLKRQQNDLFPGGFIEEMRRTLTLLFPQHDRVLQTWLQTQKKQYTIDGQLAENGQLRLDERQLNNFRFWHDRLVILKQAYDESRPATLSQWWHDRRNSVQWYTFWVAIIVLFLTIFFGMVQSIEGALQVYKAYHPTVV</sequence>
<reference evidence="2" key="1">
    <citation type="journal article" date="2021" name="Nat. Commun.">
        <title>Genetic determinants of endophytism in the Arabidopsis root mycobiome.</title>
        <authorList>
            <person name="Mesny F."/>
            <person name="Miyauchi S."/>
            <person name="Thiergart T."/>
            <person name="Pickel B."/>
            <person name="Atanasova L."/>
            <person name="Karlsson M."/>
            <person name="Huettel B."/>
            <person name="Barry K.W."/>
            <person name="Haridas S."/>
            <person name="Chen C."/>
            <person name="Bauer D."/>
            <person name="Andreopoulos W."/>
            <person name="Pangilinan J."/>
            <person name="LaButti K."/>
            <person name="Riley R."/>
            <person name="Lipzen A."/>
            <person name="Clum A."/>
            <person name="Drula E."/>
            <person name="Henrissat B."/>
            <person name="Kohler A."/>
            <person name="Grigoriev I.V."/>
            <person name="Martin F.M."/>
            <person name="Hacquard S."/>
        </authorList>
    </citation>
    <scope>NUCLEOTIDE SEQUENCE</scope>
    <source>
        <strain evidence="2">MPI-SDFR-AT-0120</strain>
    </source>
</reference>
<evidence type="ECO:0000313" key="2">
    <source>
        <dbReference type="EMBL" id="KAH7086730.1"/>
    </source>
</evidence>
<evidence type="ECO:0000256" key="1">
    <source>
        <dbReference type="SAM" id="Phobius"/>
    </source>
</evidence>
<keyword evidence="1" id="KW-0812">Transmembrane</keyword>
<comment type="caution">
    <text evidence="2">The sequence shown here is derived from an EMBL/GenBank/DDBJ whole genome shotgun (WGS) entry which is preliminary data.</text>
</comment>
<dbReference type="Proteomes" id="UP000813461">
    <property type="component" value="Unassembled WGS sequence"/>
</dbReference>
<gene>
    <name evidence="2" type="ORF">FB567DRAFT_526117</name>
</gene>
<name>A0A8K0R6C2_9PLEO</name>